<accession>A0ABQ1QQI8</accession>
<feature type="chain" id="PRO_5045275982" evidence="2">
    <location>
        <begin position="36"/>
        <end position="419"/>
    </location>
</feature>
<keyword evidence="2" id="KW-0732">Signal</keyword>
<dbReference type="EMBL" id="BMGI01000004">
    <property type="protein sequence ID" value="GGD41010.1"/>
    <property type="molecule type" value="Genomic_DNA"/>
</dbReference>
<feature type="compositionally biased region" description="Gly residues" evidence="1">
    <location>
        <begin position="40"/>
        <end position="101"/>
    </location>
</feature>
<evidence type="ECO:0000256" key="1">
    <source>
        <dbReference type="SAM" id="MobiDB-lite"/>
    </source>
</evidence>
<feature type="signal peptide" evidence="2">
    <location>
        <begin position="1"/>
        <end position="35"/>
    </location>
</feature>
<evidence type="ECO:0000313" key="3">
    <source>
        <dbReference type="EMBL" id="GGD41010.1"/>
    </source>
</evidence>
<keyword evidence="4" id="KW-1185">Reference proteome</keyword>
<comment type="caution">
    <text evidence="3">The sequence shown here is derived from an EMBL/GenBank/DDBJ whole genome shotgun (WGS) entry which is preliminary data.</text>
</comment>
<evidence type="ECO:0000256" key="2">
    <source>
        <dbReference type="SAM" id="SignalP"/>
    </source>
</evidence>
<sequence>MSPIKNLIRPSVKTALLACVAASALTLVSVDFAVAQGNGQGSGGGSQGSDGGGQGSGGSQAGGGGQGSGGSGEGSGGGQGAGQGGAGSSDDGGGTSPTGGGRPDDKGGKPADSGGGGETDSDRPDWAGTPGGSADRGSPPDAGGGGDLYGDLYVILRDDQGIPILNDDGFVQPVAEDGSLVPLDEEGHVLDETLVQEVEIGRLNISRAPDDVLEGRSEEVVALLNSADAISFDPAGRLVVTVDGQTSTIDSPLENLSIYVALMETGTIEGVNNPVVNSLFLADGVKTVEDLEAAATFLAGATDKTGVFSTDEIAYVNLILGIEPSVVEGTDVQYSGVDFSEFTYDRVATYDGVKTTILVKQDDGSWLEQEIDVYETIFNSVDDDVEDGTIGAFTQAADDSRVVINYIHEYEVPVLPEDL</sequence>
<gene>
    <name evidence="3" type="ORF">GCM10011358_26070</name>
</gene>
<feature type="region of interest" description="Disordered" evidence="1">
    <location>
        <begin position="40"/>
        <end position="145"/>
    </location>
</feature>
<organism evidence="3 4">
    <name type="scientific">Sinisalibacter lacisalsi</name>
    <dbReference type="NCBI Taxonomy" id="1526570"/>
    <lineage>
        <taxon>Bacteria</taxon>
        <taxon>Pseudomonadati</taxon>
        <taxon>Pseudomonadota</taxon>
        <taxon>Alphaproteobacteria</taxon>
        <taxon>Rhodobacterales</taxon>
        <taxon>Roseobacteraceae</taxon>
        <taxon>Sinisalibacter</taxon>
    </lineage>
</organism>
<dbReference type="Proteomes" id="UP000617355">
    <property type="component" value="Unassembled WGS sequence"/>
</dbReference>
<proteinExistence type="predicted"/>
<name>A0ABQ1QQI8_9RHOB</name>
<reference evidence="4" key="1">
    <citation type="journal article" date="2019" name="Int. J. Syst. Evol. Microbiol.">
        <title>The Global Catalogue of Microorganisms (GCM) 10K type strain sequencing project: providing services to taxonomists for standard genome sequencing and annotation.</title>
        <authorList>
            <consortium name="The Broad Institute Genomics Platform"/>
            <consortium name="The Broad Institute Genome Sequencing Center for Infectious Disease"/>
            <person name="Wu L."/>
            <person name="Ma J."/>
        </authorList>
    </citation>
    <scope>NUCLEOTIDE SEQUENCE [LARGE SCALE GENOMIC DNA]</scope>
    <source>
        <strain evidence="4">CGMCC 1.12922</strain>
    </source>
</reference>
<dbReference type="RefSeq" id="WP_188528440.1">
    <property type="nucleotide sequence ID" value="NZ_BMGI01000004.1"/>
</dbReference>
<evidence type="ECO:0000313" key="4">
    <source>
        <dbReference type="Proteomes" id="UP000617355"/>
    </source>
</evidence>
<protein>
    <submittedName>
        <fullName evidence="3">Uncharacterized protein</fullName>
    </submittedName>
</protein>